<keyword evidence="1" id="KW-1133">Transmembrane helix</keyword>
<evidence type="ECO:0000256" key="1">
    <source>
        <dbReference type="SAM" id="Phobius"/>
    </source>
</evidence>
<keyword evidence="1" id="KW-0812">Transmembrane</keyword>
<feature type="transmembrane region" description="Helical" evidence="1">
    <location>
        <begin position="89"/>
        <end position="111"/>
    </location>
</feature>
<accession>A0A401XLC6</accession>
<feature type="transmembrane region" description="Helical" evidence="1">
    <location>
        <begin position="256"/>
        <end position="276"/>
    </location>
</feature>
<evidence type="ECO:0000313" key="3">
    <source>
        <dbReference type="Proteomes" id="UP000286715"/>
    </source>
</evidence>
<sequence>MTLFIFSIKPLKFLIFSYVTRGNAEVRVKNVLFVRNFFVVAVLLAFAFSFNEGSLIHVLEAVFNEGTFQFVPVVGWFHTFIMGLMAGKLVGWASILIGIYLIALPLGVYWLGDQYYEDILASTELKTRAEQFRSGEVQMSDEVEYSWAINTKKIREHRNFGKGAIALFWKNWVMSYRQTGIPVLDATSFFAGILGLLLGMVIHFGWVGIEDFSGLIVLSFLFLAFLSYSAGHMRVRIGDLTRPQFILIPDTVSRKLFYFLLLDLLQVGAYTLLFYIPIVISYGAHFDLIPATVIAAIAFYLLGFLFQLNVRLRSTNVIDRYIFLPLAYLGLILFGLLPSLYLSIASFGFFKSYGAAFMAVAIVIGMWGILLYIFAIEQIDQLEY</sequence>
<dbReference type="AlphaFoldDB" id="A0A401XLC6"/>
<dbReference type="EMBL" id="BHZE01000011">
    <property type="protein sequence ID" value="GCD77803.1"/>
    <property type="molecule type" value="Genomic_DNA"/>
</dbReference>
<comment type="caution">
    <text evidence="2">The sequence shown here is derived from an EMBL/GenBank/DDBJ whole genome shotgun (WGS) entry which is preliminary data.</text>
</comment>
<name>A0A401XLC6_9FLAO</name>
<feature type="transmembrane region" description="Helical" evidence="1">
    <location>
        <begin position="212"/>
        <end position="235"/>
    </location>
</feature>
<evidence type="ECO:0000313" key="2">
    <source>
        <dbReference type="EMBL" id="GCD77803.1"/>
    </source>
</evidence>
<feature type="transmembrane region" description="Helical" evidence="1">
    <location>
        <begin position="288"/>
        <end position="310"/>
    </location>
</feature>
<reference evidence="2 3" key="1">
    <citation type="submission" date="2018-11" db="EMBL/GenBank/DDBJ databases">
        <title>Schleiferia aggregans sp. nov., a moderately thermophilic heterotrophic bacterium isolated from microbial mats at a terrestrial hot spring.</title>
        <authorList>
            <person name="Iino T."/>
            <person name="Ohkuma M."/>
            <person name="Haruta S."/>
        </authorList>
    </citation>
    <scope>NUCLEOTIDE SEQUENCE [LARGE SCALE GENOMIC DNA]</scope>
    <source>
        <strain evidence="2 3">LA</strain>
    </source>
</reference>
<feature type="transmembrane region" description="Helical" evidence="1">
    <location>
        <begin position="183"/>
        <end position="206"/>
    </location>
</feature>
<feature type="transmembrane region" description="Helical" evidence="1">
    <location>
        <begin position="322"/>
        <end position="341"/>
    </location>
</feature>
<organism evidence="2 3">
    <name type="scientific">Thermaurantimonas aggregans</name>
    <dbReference type="NCBI Taxonomy" id="2173829"/>
    <lineage>
        <taxon>Bacteria</taxon>
        <taxon>Pseudomonadati</taxon>
        <taxon>Bacteroidota</taxon>
        <taxon>Flavobacteriia</taxon>
        <taxon>Flavobacteriales</taxon>
        <taxon>Schleiferiaceae</taxon>
        <taxon>Thermaurantimonas</taxon>
    </lineage>
</organism>
<keyword evidence="1" id="KW-0472">Membrane</keyword>
<feature type="transmembrane region" description="Helical" evidence="1">
    <location>
        <begin position="31"/>
        <end position="50"/>
    </location>
</feature>
<keyword evidence="3" id="KW-1185">Reference proteome</keyword>
<dbReference type="InterPro" id="IPR031584">
    <property type="entry name" value="Put_ABC_export"/>
</dbReference>
<proteinExistence type="predicted"/>
<dbReference type="Pfam" id="PF16962">
    <property type="entry name" value="ABC_export"/>
    <property type="match status" value="1"/>
</dbReference>
<gene>
    <name evidence="2" type="ORF">JCM31826_12850</name>
</gene>
<dbReference type="Proteomes" id="UP000286715">
    <property type="component" value="Unassembled WGS sequence"/>
</dbReference>
<protein>
    <submittedName>
        <fullName evidence="2">Uncharacterized protein</fullName>
    </submittedName>
</protein>
<feature type="transmembrane region" description="Helical" evidence="1">
    <location>
        <begin position="353"/>
        <end position="375"/>
    </location>
</feature>